<keyword evidence="2" id="KW-1133">Transmembrane helix</keyword>
<feature type="transmembrane region" description="Helical" evidence="2">
    <location>
        <begin position="47"/>
        <end position="67"/>
    </location>
</feature>
<keyword evidence="2" id="KW-0472">Membrane</keyword>
<sequence length="203" mass="22787">MKTSKDTIEYQIKKQMEEREIAPSRDLWSEIEFHNNNNRGSKSKMNWFLVAACLMLTFGLGTVLFFINQPSEIEPAMVKTAEKASSDKMITDSIHDNISLTAQNNEEKEEDQTSPSDKAEGISAVAIAQTPLIPKENLPLKKQEIPQLTHPQLMAKADSLKTPVKKKKYVDPSTLLFSVEHKDVIEKTKDGSNVATTIDLNAR</sequence>
<feature type="region of interest" description="Disordered" evidence="1">
    <location>
        <begin position="100"/>
        <end position="120"/>
    </location>
</feature>
<reference evidence="3" key="1">
    <citation type="submission" date="2019-01" db="EMBL/GenBank/DDBJ databases">
        <title>Whole Genome Sequencing for Putative Detection of Antimicrobial Resistance and Potential Virulence Factors in Chryseobacterium indologenes isolated from Nile Tilapia in Tanzania.</title>
        <authorList>
            <person name="Mwega E."/>
            <person name="Mutoloki S."/>
            <person name="Mugimba K."/>
            <person name="Colquhoun D."/>
            <person name="Mdegela R."/>
            <person name="Evensen O."/>
            <person name="Wasteson Y."/>
        </authorList>
    </citation>
    <scope>NUCLEOTIDE SEQUENCE [LARGE SCALE GENOMIC DNA]</scope>
    <source>
        <strain evidence="3">StR 01</strain>
    </source>
</reference>
<protein>
    <submittedName>
        <fullName evidence="3">Uncharacterized protein</fullName>
    </submittedName>
</protein>
<dbReference type="EMBL" id="CP035532">
    <property type="protein sequence ID" value="QBA22161.1"/>
    <property type="molecule type" value="Genomic_DNA"/>
</dbReference>
<accession>A0A411DP51</accession>
<evidence type="ECO:0000256" key="2">
    <source>
        <dbReference type="SAM" id="Phobius"/>
    </source>
</evidence>
<name>A0A411DP51_CHRID</name>
<gene>
    <name evidence="3" type="ORF">EU348_13545</name>
</gene>
<evidence type="ECO:0000256" key="1">
    <source>
        <dbReference type="SAM" id="MobiDB-lite"/>
    </source>
</evidence>
<keyword evidence="2" id="KW-0812">Transmembrane</keyword>
<proteinExistence type="predicted"/>
<dbReference type="AlphaFoldDB" id="A0A411DP51"/>
<organism evidence="3">
    <name type="scientific">Chryseobacterium indologenes</name>
    <name type="common">Flavobacterium indologenes</name>
    <dbReference type="NCBI Taxonomy" id="253"/>
    <lineage>
        <taxon>Bacteria</taxon>
        <taxon>Pseudomonadati</taxon>
        <taxon>Bacteroidota</taxon>
        <taxon>Flavobacteriia</taxon>
        <taxon>Flavobacteriales</taxon>
        <taxon>Weeksellaceae</taxon>
        <taxon>Chryseobacterium group</taxon>
        <taxon>Chryseobacterium</taxon>
    </lineage>
</organism>
<evidence type="ECO:0000313" key="3">
    <source>
        <dbReference type="EMBL" id="QBA22161.1"/>
    </source>
</evidence>